<keyword evidence="13" id="KW-0675">Receptor</keyword>
<dbReference type="InterPro" id="IPR012910">
    <property type="entry name" value="Plug_dom"/>
</dbReference>
<keyword evidence="7 8" id="KW-0998">Cell outer membrane</keyword>
<dbReference type="RefSeq" id="WP_105002132.1">
    <property type="nucleotide sequence ID" value="NZ_MQVX01000001.1"/>
</dbReference>
<evidence type="ECO:0000256" key="7">
    <source>
        <dbReference type="ARBA" id="ARBA00023237"/>
    </source>
</evidence>
<dbReference type="InterPro" id="IPR037066">
    <property type="entry name" value="Plug_dom_sf"/>
</dbReference>
<evidence type="ECO:0000256" key="9">
    <source>
        <dbReference type="RuleBase" id="RU003357"/>
    </source>
</evidence>
<dbReference type="PANTHER" id="PTHR40980">
    <property type="entry name" value="PLUG DOMAIN-CONTAINING PROTEIN"/>
    <property type="match status" value="1"/>
</dbReference>
<evidence type="ECO:0000256" key="2">
    <source>
        <dbReference type="ARBA" id="ARBA00022448"/>
    </source>
</evidence>
<dbReference type="SUPFAM" id="SSF49464">
    <property type="entry name" value="Carboxypeptidase regulatory domain-like"/>
    <property type="match status" value="1"/>
</dbReference>
<dbReference type="Proteomes" id="UP000239366">
    <property type="component" value="Unassembled WGS sequence"/>
</dbReference>
<evidence type="ECO:0000256" key="10">
    <source>
        <dbReference type="SAM" id="SignalP"/>
    </source>
</evidence>
<keyword evidence="10" id="KW-0732">Signal</keyword>
<dbReference type="GO" id="GO:0009279">
    <property type="term" value="C:cell outer membrane"/>
    <property type="evidence" value="ECO:0007669"/>
    <property type="project" value="UniProtKB-SubCell"/>
</dbReference>
<dbReference type="InterPro" id="IPR008969">
    <property type="entry name" value="CarboxyPept-like_regulatory"/>
</dbReference>
<dbReference type="InterPro" id="IPR036942">
    <property type="entry name" value="Beta-barrel_TonB_sf"/>
</dbReference>
<dbReference type="EMBL" id="MQVX01000001">
    <property type="protein sequence ID" value="PQJ16459.1"/>
    <property type="molecule type" value="Genomic_DNA"/>
</dbReference>
<keyword evidence="2 8" id="KW-0813">Transport</keyword>
<keyword evidence="4 8" id="KW-0812">Transmembrane</keyword>
<dbReference type="AlphaFoldDB" id="A0A2S7T958"/>
<comment type="similarity">
    <text evidence="8 9">Belongs to the TonB-dependent receptor family.</text>
</comment>
<evidence type="ECO:0000256" key="3">
    <source>
        <dbReference type="ARBA" id="ARBA00022452"/>
    </source>
</evidence>
<evidence type="ECO:0000256" key="5">
    <source>
        <dbReference type="ARBA" id="ARBA00023077"/>
    </source>
</evidence>
<reference evidence="14" key="1">
    <citation type="submission" date="2016-11" db="EMBL/GenBank/DDBJ databases">
        <title>Trade-off between light-utilization and light-protection in marine flavobacteria.</title>
        <authorList>
            <person name="Kumagai Y."/>
            <person name="Yoshizawa S."/>
            <person name="Kogure K."/>
        </authorList>
    </citation>
    <scope>NUCLEOTIDE SEQUENCE [LARGE SCALE GENOMIC DNA]</scope>
    <source>
        <strain evidence="14">SG-18</strain>
    </source>
</reference>
<dbReference type="Pfam" id="PF07715">
    <property type="entry name" value="Plug"/>
    <property type="match status" value="1"/>
</dbReference>
<evidence type="ECO:0000256" key="6">
    <source>
        <dbReference type="ARBA" id="ARBA00023136"/>
    </source>
</evidence>
<dbReference type="PANTHER" id="PTHR40980:SF5">
    <property type="entry name" value="TONB-DEPENDENT RECEPTOR"/>
    <property type="match status" value="1"/>
</dbReference>
<proteinExistence type="inferred from homology"/>
<comment type="subcellular location">
    <subcellularLocation>
        <location evidence="1 8">Cell outer membrane</location>
        <topology evidence="1 8">Multi-pass membrane protein</topology>
    </subcellularLocation>
</comment>
<keyword evidence="14" id="KW-1185">Reference proteome</keyword>
<name>A0A2S7T958_9FLAO</name>
<evidence type="ECO:0000259" key="12">
    <source>
        <dbReference type="Pfam" id="PF07715"/>
    </source>
</evidence>
<dbReference type="InterPro" id="IPR000531">
    <property type="entry name" value="Beta-barrel_TonB"/>
</dbReference>
<accession>A0A2S7T958</accession>
<sequence>MRTLITALAFIISSLAIAQESTGSIAGKMTDADFNDEPLAFANVLIKGTTQGTTSDFDGLYEISGLEPGTYTVVFSYVGYETREVVDVVVEAGKISEVNVSMSASAEQLEEVVVTVVRRQDSQVAQLISQKKAVTVVESIGAQELGKLAVSDAAKATTKISGVTASQGSGDIFVRGLGDRYLSTTLNGLPVPSDDVERKNISLNLFPTRVIQNVSVSKTYSALNSADQASGVINVSSRELQGDNLLQVSLSSGVNTNVSQEGVFDNFRISPNINDATLGFYLRPRSIREQVISQGWNTQTLDNPVNYTASIAAGKKFFDNKLAVLVTASHGRSNGYQQGVFRQFRGNALEDTITDATNYTSEIVNSALADLTWFINDKNKLKSTTFFINKYAENVFEGGRAGNSTIFEEDDLNNDSISQFIRDQNVKRTQLLVTQLAGTHKLNDKHNLEWAVGYNLLYADEPNRIRNEVNFNPREPEDLAPGEVFDPTNPGAESIQLGFTGGFQQRKSAQQIEDIEYNGYIKDVINLIDKEETAFKIEVGAAYRNKERDFYSEFVGVEERNFNTVTASSLDDLGSIFTASNFSNGLLQLNVLGANANGDNADIYSGRLESQAAFADFNINLNNKWNFNAGFRYQRDQINVNYDVGNLALRVGESNQEYNNFYPALNIKYSLNEQQAIRFAASRTITLPEFKEIAPFEYVSPVGQVTRGNPDVEASIDFNYDLKWEWFPTPGQLISVAAFYKDIKDPINRVRDRGSAGVFSYFNTSERAEVVGLELETKLDLIKATTNEEGEATGNELSMVFNATRMWTNQDLIEQRTESGALIRSFRYKTISKTNLQGAPDYIINSSLNFNTAGVNPFGVSLTANYASDKIFALGVPTDQINRDIFYDDAIVEKGFVVLDATVTKDLGEHWQVRLTGRNLLNPDIRQTQLILRNIRDLAPLPIDQRLNAQRVEEEVTVRSYNLGRTISLGFNYNF</sequence>
<evidence type="ECO:0000313" key="13">
    <source>
        <dbReference type="EMBL" id="PQJ16459.1"/>
    </source>
</evidence>
<keyword evidence="6 8" id="KW-0472">Membrane</keyword>
<evidence type="ECO:0000256" key="8">
    <source>
        <dbReference type="PROSITE-ProRule" id="PRU01360"/>
    </source>
</evidence>
<dbReference type="OrthoDB" id="9768470at2"/>
<keyword evidence="5 9" id="KW-0798">TonB box</keyword>
<dbReference type="Pfam" id="PF00593">
    <property type="entry name" value="TonB_dep_Rec_b-barrel"/>
    <property type="match status" value="1"/>
</dbReference>
<gene>
    <name evidence="13" type="ORF">BST99_12690</name>
</gene>
<dbReference type="Pfam" id="PF13715">
    <property type="entry name" value="CarbopepD_reg_2"/>
    <property type="match status" value="1"/>
</dbReference>
<feature type="domain" description="TonB-dependent receptor-like beta-barrel" evidence="11">
    <location>
        <begin position="387"/>
        <end position="920"/>
    </location>
</feature>
<evidence type="ECO:0000259" key="11">
    <source>
        <dbReference type="Pfam" id="PF00593"/>
    </source>
</evidence>
<protein>
    <submittedName>
        <fullName evidence="13">TonB-dependent receptor</fullName>
    </submittedName>
</protein>
<dbReference type="SUPFAM" id="SSF56935">
    <property type="entry name" value="Porins"/>
    <property type="match status" value="1"/>
</dbReference>
<comment type="caution">
    <text evidence="13">The sequence shown here is derived from an EMBL/GenBank/DDBJ whole genome shotgun (WGS) entry which is preliminary data.</text>
</comment>
<dbReference type="PROSITE" id="PS52016">
    <property type="entry name" value="TONB_DEPENDENT_REC_3"/>
    <property type="match status" value="1"/>
</dbReference>
<feature type="chain" id="PRO_5015584431" evidence="10">
    <location>
        <begin position="19"/>
        <end position="975"/>
    </location>
</feature>
<dbReference type="Gene3D" id="2.40.170.20">
    <property type="entry name" value="TonB-dependent receptor, beta-barrel domain"/>
    <property type="match status" value="1"/>
</dbReference>
<feature type="signal peptide" evidence="10">
    <location>
        <begin position="1"/>
        <end position="18"/>
    </location>
</feature>
<feature type="domain" description="TonB-dependent receptor plug" evidence="12">
    <location>
        <begin position="131"/>
        <end position="232"/>
    </location>
</feature>
<evidence type="ECO:0000256" key="4">
    <source>
        <dbReference type="ARBA" id="ARBA00022692"/>
    </source>
</evidence>
<dbReference type="Gene3D" id="2.60.40.1120">
    <property type="entry name" value="Carboxypeptidase-like, regulatory domain"/>
    <property type="match status" value="1"/>
</dbReference>
<evidence type="ECO:0000256" key="1">
    <source>
        <dbReference type="ARBA" id="ARBA00004571"/>
    </source>
</evidence>
<dbReference type="InterPro" id="IPR039426">
    <property type="entry name" value="TonB-dep_rcpt-like"/>
</dbReference>
<evidence type="ECO:0000313" key="14">
    <source>
        <dbReference type="Proteomes" id="UP000239366"/>
    </source>
</evidence>
<organism evidence="13 14">
    <name type="scientific">Aureicoccus marinus</name>
    <dbReference type="NCBI Taxonomy" id="754435"/>
    <lineage>
        <taxon>Bacteria</taxon>
        <taxon>Pseudomonadati</taxon>
        <taxon>Bacteroidota</taxon>
        <taxon>Flavobacteriia</taxon>
        <taxon>Flavobacteriales</taxon>
        <taxon>Flavobacteriaceae</taxon>
        <taxon>Aureicoccus</taxon>
    </lineage>
</organism>
<keyword evidence="3 8" id="KW-1134">Transmembrane beta strand</keyword>
<dbReference type="Gene3D" id="2.170.130.10">
    <property type="entry name" value="TonB-dependent receptor, plug domain"/>
    <property type="match status" value="1"/>
</dbReference>